<reference evidence="1 2" key="1">
    <citation type="submission" date="2013-02" db="EMBL/GenBank/DDBJ databases">
        <title>Whole genome shotgun sequence of Gordonia malaquae NBRC 108250.</title>
        <authorList>
            <person name="Yoshida I."/>
            <person name="Hosoyama A."/>
            <person name="Tsuchikane K."/>
            <person name="Ando Y."/>
            <person name="Baba S."/>
            <person name="Ohji S."/>
            <person name="Hamada M."/>
            <person name="Tamura T."/>
            <person name="Yamazoe A."/>
            <person name="Yamazaki S."/>
            <person name="Fujita N."/>
        </authorList>
    </citation>
    <scope>NUCLEOTIDE SEQUENCE [LARGE SCALE GENOMIC DNA]</scope>
    <source>
        <strain evidence="1 2">NBRC 108250</strain>
    </source>
</reference>
<sequence>MTTAPTAKDEQTARDCVAEAADLDAEATLLEQQADERYEDGPRLYGGGTLMHMRSLDVADGYRRRAAALRHRARKWRATAHFLRTGVRLDEKDWK</sequence>
<name>M3VGE7_GORML</name>
<protein>
    <submittedName>
        <fullName evidence="1">Uncharacterized protein</fullName>
    </submittedName>
</protein>
<dbReference type="Proteomes" id="UP000035009">
    <property type="component" value="Unassembled WGS sequence"/>
</dbReference>
<dbReference type="AlphaFoldDB" id="M3VGE7"/>
<accession>M3VGE7</accession>
<organism evidence="1 2">
    <name type="scientific">Gordonia malaquae NBRC 108250</name>
    <dbReference type="NCBI Taxonomy" id="1223542"/>
    <lineage>
        <taxon>Bacteria</taxon>
        <taxon>Bacillati</taxon>
        <taxon>Actinomycetota</taxon>
        <taxon>Actinomycetes</taxon>
        <taxon>Mycobacteriales</taxon>
        <taxon>Gordoniaceae</taxon>
        <taxon>Gordonia</taxon>
    </lineage>
</organism>
<comment type="caution">
    <text evidence="1">The sequence shown here is derived from an EMBL/GenBank/DDBJ whole genome shotgun (WGS) entry which is preliminary data.</text>
</comment>
<dbReference type="RefSeq" id="WP_008380154.1">
    <property type="nucleotide sequence ID" value="NZ_BAOP01000023.1"/>
</dbReference>
<keyword evidence="2" id="KW-1185">Reference proteome</keyword>
<dbReference type="EMBL" id="BAOP01000023">
    <property type="protein sequence ID" value="GAC80849.1"/>
    <property type="molecule type" value="Genomic_DNA"/>
</dbReference>
<proteinExistence type="predicted"/>
<gene>
    <name evidence="1" type="ORF">GM1_023_00080</name>
</gene>
<evidence type="ECO:0000313" key="2">
    <source>
        <dbReference type="Proteomes" id="UP000035009"/>
    </source>
</evidence>
<evidence type="ECO:0000313" key="1">
    <source>
        <dbReference type="EMBL" id="GAC80849.1"/>
    </source>
</evidence>
<dbReference type="STRING" id="410332.SAMN04488550_0589"/>